<dbReference type="Gene3D" id="2.60.40.1180">
    <property type="entry name" value="Golgi alpha-mannosidase II"/>
    <property type="match status" value="1"/>
</dbReference>
<dbReference type="PANTHER" id="PTHR11452:SF75">
    <property type="entry name" value="ALPHA-GALACTOSIDASE MEL1"/>
    <property type="match status" value="1"/>
</dbReference>
<evidence type="ECO:0000256" key="3">
    <source>
        <dbReference type="ARBA" id="ARBA00022801"/>
    </source>
</evidence>
<dbReference type="Proteomes" id="UP001501752">
    <property type="component" value="Unassembled WGS sequence"/>
</dbReference>
<dbReference type="SUPFAM" id="SSF51011">
    <property type="entry name" value="Glycosyl hydrolase domain"/>
    <property type="match status" value="1"/>
</dbReference>
<dbReference type="Pfam" id="PF16499">
    <property type="entry name" value="Melibiase_2"/>
    <property type="match status" value="1"/>
</dbReference>
<feature type="compositionally biased region" description="Gly residues" evidence="6">
    <location>
        <begin position="444"/>
        <end position="453"/>
    </location>
</feature>
<dbReference type="CDD" id="cd14792">
    <property type="entry name" value="GH27"/>
    <property type="match status" value="1"/>
</dbReference>
<keyword evidence="5" id="KW-1015">Disulfide bond</keyword>
<dbReference type="EMBL" id="BAABIS010000001">
    <property type="protein sequence ID" value="GAA4837537.1"/>
    <property type="molecule type" value="Genomic_DNA"/>
</dbReference>
<dbReference type="SMART" id="SM00776">
    <property type="entry name" value="NPCBM"/>
    <property type="match status" value="2"/>
</dbReference>
<dbReference type="InterPro" id="IPR008979">
    <property type="entry name" value="Galactose-bd-like_sf"/>
</dbReference>
<sequence>MAPVPRVRRHRAVGFTTALALLGSGATLSAAAVVGLQVATATPAAALQNSLALTPQMGFNNWNSTGCRPEFNEAMVKGTADLFVAQGLKDAGYTYVNIDDCWALPQRDAAGNLVPDPVRFPNGIKAVADYVHDKGLKFGIYSSAGTKTCDRIGFPGGLGHEQQDANLWASWGVDYLKYDSCNGNGIERYKVMGEALRATGRNILYGICEWGTTRPWAWAKDVGSSWRTTGDISDSWSVMLTIAHANQPLAPFAGPGSWNDPDMLEVGNGHMTDTEYRTHFSLWAEMAAPLLIGTDLRKATPETYAILKNTDVIAVDQDPLGRQGSVIAKSGGLVVMSKPLADGSRAITLTNETTTTAAITTSAEAAGIGGAPSYTLKDLWSKETTTSNGTISATVPAHGTVMYRVTPSLRTDMPAGTYQLGDLAWSAAHTTRGPVERDHSAGGPAAGDGGPLTIGGATYPKGLGVRPESDLHYYLGSTCTGLTVDVGIDDESPAGSAIFRIYRDSTVVADSGVRTAGQAPVRLTADLTGGEELRLIATGPGGDGSAHADWLAPRLTCGPAGPNTPVAAPLGDRAQAYSSNGWGPVEIDRSNGEKAAGDGHALTVGGTVYTKGLGTNANSLVLYDLGGACTGLTVDVGVDDEVGGKGTVVFEIYADGQKVAASGSLTGNDGPVHLSAHLEGARALMLRVADGGDNTQYDHADWAAPQLTCL</sequence>
<keyword evidence="4 5" id="KW-0326">Glycosidase</keyword>
<dbReference type="InterPro" id="IPR000111">
    <property type="entry name" value="Glyco_hydro_27/36_CS"/>
</dbReference>
<evidence type="ECO:0000313" key="9">
    <source>
        <dbReference type="Proteomes" id="UP001501752"/>
    </source>
</evidence>
<evidence type="ECO:0000313" key="8">
    <source>
        <dbReference type="EMBL" id="GAA4837537.1"/>
    </source>
</evidence>
<dbReference type="SUPFAM" id="SSF49785">
    <property type="entry name" value="Galactose-binding domain-like"/>
    <property type="match status" value="2"/>
</dbReference>
<dbReference type="InterPro" id="IPR013780">
    <property type="entry name" value="Glyco_hydro_b"/>
</dbReference>
<dbReference type="InterPro" id="IPR013222">
    <property type="entry name" value="Glyco_hyd_98_carb-bd"/>
</dbReference>
<dbReference type="PANTHER" id="PTHR11452">
    <property type="entry name" value="ALPHA-GALACTOSIDASE/ALPHA-N-ACETYLGALACTOSAMINIDASE"/>
    <property type="match status" value="1"/>
</dbReference>
<dbReference type="InterPro" id="IPR041233">
    <property type="entry name" value="Melibiase_C"/>
</dbReference>
<evidence type="ECO:0000256" key="1">
    <source>
        <dbReference type="ARBA" id="ARBA00009743"/>
    </source>
</evidence>
<keyword evidence="9" id="KW-1185">Reference proteome</keyword>
<accession>A0ABP9DBY4</accession>
<dbReference type="SUPFAM" id="SSF51445">
    <property type="entry name" value="(Trans)glycosidases"/>
    <property type="match status" value="1"/>
</dbReference>
<comment type="catalytic activity">
    <reaction evidence="5">
        <text>Hydrolysis of terminal, non-reducing alpha-D-galactose residues in alpha-D-galactosides, including galactose oligosaccharides, galactomannans and galactolipids.</text>
        <dbReference type="EC" id="3.2.1.22"/>
    </reaction>
</comment>
<dbReference type="PRINTS" id="PR00740">
    <property type="entry name" value="GLHYDRLASE27"/>
</dbReference>
<dbReference type="Gene3D" id="3.20.20.70">
    <property type="entry name" value="Aldolase class I"/>
    <property type="match status" value="1"/>
</dbReference>
<dbReference type="Gene3D" id="2.60.120.1060">
    <property type="entry name" value="NPCBM/NEW2 domain"/>
    <property type="match status" value="2"/>
</dbReference>
<dbReference type="Pfam" id="PF17801">
    <property type="entry name" value="Melibiase_C"/>
    <property type="match status" value="1"/>
</dbReference>
<evidence type="ECO:0000256" key="2">
    <source>
        <dbReference type="ARBA" id="ARBA00022729"/>
    </source>
</evidence>
<keyword evidence="2" id="KW-0732">Signal</keyword>
<reference evidence="9" key="1">
    <citation type="journal article" date="2019" name="Int. J. Syst. Evol. Microbiol.">
        <title>The Global Catalogue of Microorganisms (GCM) 10K type strain sequencing project: providing services to taxonomists for standard genome sequencing and annotation.</title>
        <authorList>
            <consortium name="The Broad Institute Genomics Platform"/>
            <consortium name="The Broad Institute Genome Sequencing Center for Infectious Disease"/>
            <person name="Wu L."/>
            <person name="Ma J."/>
        </authorList>
    </citation>
    <scope>NUCLEOTIDE SEQUENCE [LARGE SCALE GENOMIC DNA]</scope>
    <source>
        <strain evidence="9">JCM 13006</strain>
    </source>
</reference>
<feature type="region of interest" description="Disordered" evidence="6">
    <location>
        <begin position="431"/>
        <end position="453"/>
    </location>
</feature>
<dbReference type="InterPro" id="IPR017853">
    <property type="entry name" value="GH"/>
</dbReference>
<dbReference type="InterPro" id="IPR002241">
    <property type="entry name" value="Glyco_hydro_27"/>
</dbReference>
<proteinExistence type="inferred from homology"/>
<evidence type="ECO:0000256" key="6">
    <source>
        <dbReference type="SAM" id="MobiDB-lite"/>
    </source>
</evidence>
<dbReference type="EC" id="3.2.1.22" evidence="5"/>
<evidence type="ECO:0000256" key="5">
    <source>
        <dbReference type="RuleBase" id="RU361168"/>
    </source>
</evidence>
<dbReference type="InterPro" id="IPR038637">
    <property type="entry name" value="NPCBM_sf"/>
</dbReference>
<gene>
    <name evidence="8" type="ORF">GCM10023235_10710</name>
</gene>
<comment type="caution">
    <text evidence="8">The sequence shown here is derived from an EMBL/GenBank/DDBJ whole genome shotgun (WGS) entry which is preliminary data.</text>
</comment>
<evidence type="ECO:0000256" key="4">
    <source>
        <dbReference type="ARBA" id="ARBA00023295"/>
    </source>
</evidence>
<protein>
    <recommendedName>
        <fullName evidence="5">Alpha-galactosidase</fullName>
        <ecNumber evidence="5">3.2.1.22</ecNumber>
    </recommendedName>
    <alternativeName>
        <fullName evidence="5">Melibiase</fullName>
    </alternativeName>
</protein>
<dbReference type="Pfam" id="PF08305">
    <property type="entry name" value="NPCBM"/>
    <property type="match status" value="2"/>
</dbReference>
<feature type="domain" description="Glycosyl hydrolase family 98 putative carbohydrate-binding module" evidence="7">
    <location>
        <begin position="414"/>
        <end position="557"/>
    </location>
</feature>
<organism evidence="8 9">
    <name type="scientific">Kitasatospora terrestris</name>
    <dbReference type="NCBI Taxonomy" id="258051"/>
    <lineage>
        <taxon>Bacteria</taxon>
        <taxon>Bacillati</taxon>
        <taxon>Actinomycetota</taxon>
        <taxon>Actinomycetes</taxon>
        <taxon>Kitasatosporales</taxon>
        <taxon>Streptomycetaceae</taxon>
        <taxon>Kitasatospora</taxon>
    </lineage>
</organism>
<comment type="similarity">
    <text evidence="1 5">Belongs to the glycosyl hydrolase 27 family.</text>
</comment>
<feature type="domain" description="Glycosyl hydrolase family 98 putative carbohydrate-binding module" evidence="7">
    <location>
        <begin position="563"/>
        <end position="709"/>
    </location>
</feature>
<dbReference type="PROSITE" id="PS00512">
    <property type="entry name" value="ALPHA_GALACTOSIDASE"/>
    <property type="match status" value="1"/>
</dbReference>
<evidence type="ECO:0000259" key="7">
    <source>
        <dbReference type="SMART" id="SM00776"/>
    </source>
</evidence>
<name>A0ABP9DBY4_9ACTN</name>
<dbReference type="InterPro" id="IPR013785">
    <property type="entry name" value="Aldolase_TIM"/>
</dbReference>
<keyword evidence="3 5" id="KW-0378">Hydrolase</keyword>